<evidence type="ECO:0000256" key="8">
    <source>
        <dbReference type="ARBA" id="ARBA00023180"/>
    </source>
</evidence>
<keyword evidence="8" id="KW-0325">Glycoprotein</keyword>
<dbReference type="AlphaFoldDB" id="A0A8C0TDI5"/>
<feature type="transmembrane region" description="Helical" evidence="10">
    <location>
        <begin position="202"/>
        <end position="223"/>
    </location>
</feature>
<proteinExistence type="inferred from homology"/>
<reference evidence="11" key="2">
    <citation type="submission" date="2025-08" db="UniProtKB">
        <authorList>
            <consortium name="Ensembl"/>
        </authorList>
    </citation>
    <scope>IDENTIFICATION</scope>
</reference>
<keyword evidence="6 10" id="KW-0472">Membrane</keyword>
<keyword evidence="5 10" id="KW-1133">Transmembrane helix</keyword>
<evidence type="ECO:0000256" key="1">
    <source>
        <dbReference type="ARBA" id="ARBA00004651"/>
    </source>
</evidence>
<dbReference type="PIRSF" id="PIRSF002419">
    <property type="entry name" value="Tetraspanin"/>
    <property type="match status" value="1"/>
</dbReference>
<dbReference type="InterPro" id="IPR018503">
    <property type="entry name" value="Tetraspanin_CS"/>
</dbReference>
<keyword evidence="3" id="KW-1003">Cell membrane</keyword>
<evidence type="ECO:0000256" key="5">
    <source>
        <dbReference type="ARBA" id="ARBA00022989"/>
    </source>
</evidence>
<accession>A0A8C0TDI5</accession>
<evidence type="ECO:0000256" key="4">
    <source>
        <dbReference type="ARBA" id="ARBA00022692"/>
    </source>
</evidence>
<dbReference type="InterPro" id="IPR000301">
    <property type="entry name" value="Tetraspanin_animals"/>
</dbReference>
<dbReference type="InterPro" id="IPR008952">
    <property type="entry name" value="Tetraspanin_EC2_sf"/>
</dbReference>
<evidence type="ECO:0000256" key="2">
    <source>
        <dbReference type="ARBA" id="ARBA00006840"/>
    </source>
</evidence>
<dbReference type="InterPro" id="IPR018499">
    <property type="entry name" value="Tetraspanin/Peripherin"/>
</dbReference>
<dbReference type="Ensembl" id="ENSCAFT00040037982.1">
    <property type="protein sequence ID" value="ENSCAFP00040033109.1"/>
    <property type="gene ID" value="ENSCAFG00040020480.1"/>
</dbReference>
<keyword evidence="7" id="KW-0564">Palmitate</keyword>
<dbReference type="Gene3D" id="1.10.1450.10">
    <property type="entry name" value="Tetraspanin"/>
    <property type="match status" value="1"/>
</dbReference>
<feature type="transmembrane region" description="Helical" evidence="10">
    <location>
        <begin position="56"/>
        <end position="78"/>
    </location>
</feature>
<dbReference type="CDD" id="cd03160">
    <property type="entry name" value="CD37_CD82_like_LEL"/>
    <property type="match status" value="1"/>
</dbReference>
<sequence>MGSACIKVTKYFLFLFNLLFFILGAVILGFGVWILADRSSFISVLQTSSNSLKVGACVFIGVGAVTMFMGFLGCIGAIKEVRCLLGLLKQEMGSIVMKLIQDYKDGQEDRLQEAWDYVQAQVRCCGWASFYNWTDNAELMNRTNVTYPCSCEDKREADSFLVRKGFCEAFNSTRTESGNNPEYWPVYREGCMKKVQAWLQENVGIILGVCVGVAVIELLGMLLSICLCRHVHSEDYSKVPKY</sequence>
<dbReference type="FunFam" id="1.10.1450.10:FF:000021">
    <property type="entry name" value="Tetraspanin"/>
    <property type="match status" value="1"/>
</dbReference>
<comment type="caution">
    <text evidence="10">Lacks conserved residue(s) required for the propagation of feature annotation.</text>
</comment>
<dbReference type="GO" id="GO:0005886">
    <property type="term" value="C:plasma membrane"/>
    <property type="evidence" value="ECO:0007669"/>
    <property type="project" value="UniProtKB-SubCell"/>
</dbReference>
<dbReference type="PANTHER" id="PTHR19282">
    <property type="entry name" value="TETRASPANIN"/>
    <property type="match status" value="1"/>
</dbReference>
<protein>
    <recommendedName>
        <fullName evidence="10">Tetraspanin</fullName>
    </recommendedName>
</protein>
<dbReference type="Proteomes" id="UP000694542">
    <property type="component" value="Chromosome 18"/>
</dbReference>
<dbReference type="PRINTS" id="PR00259">
    <property type="entry name" value="TMFOUR"/>
</dbReference>
<organism evidence="11 12">
    <name type="scientific">Canis lupus familiaris</name>
    <name type="common">Dog</name>
    <name type="synonym">Canis familiaris</name>
    <dbReference type="NCBI Taxonomy" id="9615"/>
    <lineage>
        <taxon>Eukaryota</taxon>
        <taxon>Metazoa</taxon>
        <taxon>Chordata</taxon>
        <taxon>Craniata</taxon>
        <taxon>Vertebrata</taxon>
        <taxon>Euteleostomi</taxon>
        <taxon>Mammalia</taxon>
        <taxon>Eutheria</taxon>
        <taxon>Laurasiatheria</taxon>
        <taxon>Carnivora</taxon>
        <taxon>Caniformia</taxon>
        <taxon>Canidae</taxon>
        <taxon>Canis</taxon>
    </lineage>
</organism>
<evidence type="ECO:0000256" key="3">
    <source>
        <dbReference type="ARBA" id="ARBA00022475"/>
    </source>
</evidence>
<feature type="transmembrane region" description="Helical" evidence="10">
    <location>
        <begin position="12"/>
        <end position="36"/>
    </location>
</feature>
<evidence type="ECO:0000256" key="10">
    <source>
        <dbReference type="RuleBase" id="RU361218"/>
    </source>
</evidence>
<name>A0A8C0TDI5_CANLF</name>
<keyword evidence="4 10" id="KW-0812">Transmembrane</keyword>
<dbReference type="Pfam" id="PF00335">
    <property type="entry name" value="Tetraspanin"/>
    <property type="match status" value="2"/>
</dbReference>
<evidence type="ECO:0000313" key="12">
    <source>
        <dbReference type="Proteomes" id="UP000694542"/>
    </source>
</evidence>
<comment type="similarity">
    <text evidence="2 10">Belongs to the tetraspanin (TM4SF) family.</text>
</comment>
<evidence type="ECO:0000256" key="7">
    <source>
        <dbReference type="ARBA" id="ARBA00023139"/>
    </source>
</evidence>
<comment type="subcellular location">
    <subcellularLocation>
        <location evidence="1">Cell membrane</location>
        <topology evidence="1">Multi-pass membrane protein</topology>
    </subcellularLocation>
    <subcellularLocation>
        <location evidence="10">Membrane</location>
        <topology evidence="10">Multi-pass membrane protein</topology>
    </subcellularLocation>
</comment>
<reference evidence="11" key="1">
    <citation type="submission" date="2018-10" db="EMBL/GenBank/DDBJ databases">
        <title>De novo assembly of a Great Dane genome.</title>
        <authorList>
            <person name="Kidd J.M."/>
            <person name="Pendleton A.L."/>
            <person name="Shen F."/>
            <person name="Emery S."/>
        </authorList>
    </citation>
    <scope>NUCLEOTIDE SEQUENCE [LARGE SCALE GENOMIC DNA]</scope>
    <source>
        <strain evidence="11">Great Dane</strain>
    </source>
</reference>
<dbReference type="SUPFAM" id="SSF48652">
    <property type="entry name" value="Tetraspanin"/>
    <property type="match status" value="1"/>
</dbReference>
<dbReference type="PROSITE" id="PS00421">
    <property type="entry name" value="TM4_1"/>
    <property type="match status" value="1"/>
</dbReference>
<evidence type="ECO:0000256" key="9">
    <source>
        <dbReference type="ARBA" id="ARBA00023288"/>
    </source>
</evidence>
<dbReference type="PANTHER" id="PTHR19282:SF44">
    <property type="entry name" value="CD82 ANTIGEN"/>
    <property type="match status" value="1"/>
</dbReference>
<evidence type="ECO:0000256" key="6">
    <source>
        <dbReference type="ARBA" id="ARBA00023136"/>
    </source>
</evidence>
<keyword evidence="9" id="KW-0449">Lipoprotein</keyword>
<evidence type="ECO:0000313" key="11">
    <source>
        <dbReference type="Ensembl" id="ENSCAFP00040033109.1"/>
    </source>
</evidence>